<dbReference type="Proteomes" id="UP000318946">
    <property type="component" value="Chromosome"/>
</dbReference>
<gene>
    <name evidence="11" type="ORF">A5CBH24_18980</name>
</gene>
<keyword evidence="9 10" id="KW-0472">Membrane</keyword>
<keyword evidence="5 10" id="KW-0812">Transmembrane</keyword>
<dbReference type="PANTHER" id="PTHR34182">
    <property type="entry name" value="PROTEIN-EXPORT MEMBRANE PROTEIN SECG"/>
    <property type="match status" value="1"/>
</dbReference>
<evidence type="ECO:0000256" key="4">
    <source>
        <dbReference type="ARBA" id="ARBA00022475"/>
    </source>
</evidence>
<dbReference type="GO" id="GO:0009306">
    <property type="term" value="P:protein secretion"/>
    <property type="evidence" value="ECO:0007669"/>
    <property type="project" value="UniProtKB-UniRule"/>
</dbReference>
<evidence type="ECO:0000313" key="11">
    <source>
        <dbReference type="EMBL" id="BBL04585.1"/>
    </source>
</evidence>
<comment type="subcellular location">
    <subcellularLocation>
        <location evidence="1 10">Cell membrane</location>
        <topology evidence="1 10">Multi-pass membrane protein</topology>
    </subcellularLocation>
</comment>
<dbReference type="GO" id="GO:0005886">
    <property type="term" value="C:plasma membrane"/>
    <property type="evidence" value="ECO:0007669"/>
    <property type="project" value="UniProtKB-SubCell"/>
</dbReference>
<dbReference type="OrthoDB" id="1122493at2"/>
<dbReference type="EMBL" id="AP019735">
    <property type="protein sequence ID" value="BBL04585.1"/>
    <property type="molecule type" value="Genomic_DNA"/>
</dbReference>
<keyword evidence="3 10" id="KW-0813">Transport</keyword>
<feature type="transmembrane region" description="Helical" evidence="10">
    <location>
        <begin position="54"/>
        <end position="71"/>
    </location>
</feature>
<keyword evidence="6 10" id="KW-0653">Protein transport</keyword>
<evidence type="ECO:0000256" key="9">
    <source>
        <dbReference type="ARBA" id="ARBA00023136"/>
    </source>
</evidence>
<protein>
    <recommendedName>
        <fullName evidence="10">Protein-export membrane protein SecG</fullName>
    </recommendedName>
</protein>
<comment type="function">
    <text evidence="10">Involved in protein export. Participates in an early event of protein translocation.</text>
</comment>
<accession>A0A4Y1XNJ7</accession>
<keyword evidence="8 10" id="KW-0811">Translocation</keyword>
<dbReference type="Pfam" id="PF03840">
    <property type="entry name" value="SecG"/>
    <property type="match status" value="1"/>
</dbReference>
<dbReference type="KEGG" id="acou:A5CBH24_18980"/>
<dbReference type="GeneID" id="78342617"/>
<reference evidence="12" key="1">
    <citation type="submission" date="2019-06" db="EMBL/GenBank/DDBJ databases">
        <title>Alistipes onderdonkii subsp. vulgaris subsp. nov., Alistipes dispar sp. nov. and Alistipes communis sp. nov., isolated from human faeces, and creation of Alistipes onderdonkii subsp. onderdonkii subsp. nov.</title>
        <authorList>
            <person name="Sakamoto M."/>
            <person name="Ikeyama N."/>
            <person name="Ogata Y."/>
            <person name="Suda W."/>
            <person name="Iino T."/>
            <person name="Hattori M."/>
            <person name="Ohkuma M."/>
        </authorList>
    </citation>
    <scope>NUCLEOTIDE SEQUENCE [LARGE SCALE GENOMIC DNA]</scope>
    <source>
        <strain evidence="12">5CBH24</strain>
    </source>
</reference>
<dbReference type="NCBIfam" id="TIGR00810">
    <property type="entry name" value="secG"/>
    <property type="match status" value="1"/>
</dbReference>
<accession>A0A3D3YLM6</accession>
<dbReference type="GO" id="GO:0015450">
    <property type="term" value="F:protein-transporting ATPase activity"/>
    <property type="evidence" value="ECO:0007669"/>
    <property type="project" value="UniProtKB-UniRule"/>
</dbReference>
<dbReference type="GO" id="GO:0065002">
    <property type="term" value="P:intracellular protein transmembrane transport"/>
    <property type="evidence" value="ECO:0007669"/>
    <property type="project" value="TreeGrafter"/>
</dbReference>
<sequence>MYTFCIVVILLASVSLIFVVLVQSPKGGMAANFGAANQVMGVRDAANGLEKFTWAMALVIVVLSLVATLSMDKGTVAASNKDLEKDANALIEMTQEAPVMPQAVPAEAPASEQPAADQQQ</sequence>
<accession>A0A4Y1WV46</accession>
<comment type="caution">
    <text evidence="10">Lacks conserved residue(s) required for the propagation of feature annotation.</text>
</comment>
<comment type="similarity">
    <text evidence="2 10">Belongs to the SecG family.</text>
</comment>
<dbReference type="PANTHER" id="PTHR34182:SF1">
    <property type="entry name" value="PROTEIN-EXPORT MEMBRANE PROTEIN SECG"/>
    <property type="match status" value="1"/>
</dbReference>
<evidence type="ECO:0000256" key="5">
    <source>
        <dbReference type="ARBA" id="ARBA00022692"/>
    </source>
</evidence>
<dbReference type="InterPro" id="IPR004692">
    <property type="entry name" value="SecG"/>
</dbReference>
<evidence type="ECO:0000256" key="7">
    <source>
        <dbReference type="ARBA" id="ARBA00022989"/>
    </source>
</evidence>
<keyword evidence="12" id="KW-1185">Reference proteome</keyword>
<evidence type="ECO:0000313" key="12">
    <source>
        <dbReference type="Proteomes" id="UP000318946"/>
    </source>
</evidence>
<evidence type="ECO:0000256" key="8">
    <source>
        <dbReference type="ARBA" id="ARBA00023010"/>
    </source>
</evidence>
<organism evidence="11 12">
    <name type="scientific">Alistipes communis</name>
    <dbReference type="NCBI Taxonomy" id="2585118"/>
    <lineage>
        <taxon>Bacteria</taxon>
        <taxon>Pseudomonadati</taxon>
        <taxon>Bacteroidota</taxon>
        <taxon>Bacteroidia</taxon>
        <taxon>Bacteroidales</taxon>
        <taxon>Rikenellaceae</taxon>
        <taxon>Alistipes</taxon>
    </lineage>
</organism>
<dbReference type="STRING" id="1118061.GCA_000311925_00787"/>
<keyword evidence="7 10" id="KW-1133">Transmembrane helix</keyword>
<dbReference type="GO" id="GO:0043952">
    <property type="term" value="P:protein transport by the Sec complex"/>
    <property type="evidence" value="ECO:0007669"/>
    <property type="project" value="TreeGrafter"/>
</dbReference>
<dbReference type="RefSeq" id="WP_141413002.1">
    <property type="nucleotide sequence ID" value="NZ_AP019735.1"/>
</dbReference>
<proteinExistence type="inferred from homology"/>
<dbReference type="AlphaFoldDB" id="A0A3D3YLM6"/>
<evidence type="ECO:0000256" key="3">
    <source>
        <dbReference type="ARBA" id="ARBA00022448"/>
    </source>
</evidence>
<evidence type="ECO:0000256" key="2">
    <source>
        <dbReference type="ARBA" id="ARBA00008445"/>
    </source>
</evidence>
<name>A0A3D3YLM6_9BACT</name>
<evidence type="ECO:0000256" key="6">
    <source>
        <dbReference type="ARBA" id="ARBA00022927"/>
    </source>
</evidence>
<evidence type="ECO:0000256" key="10">
    <source>
        <dbReference type="RuleBase" id="RU365087"/>
    </source>
</evidence>
<keyword evidence="4 10" id="KW-1003">Cell membrane</keyword>
<evidence type="ECO:0000256" key="1">
    <source>
        <dbReference type="ARBA" id="ARBA00004651"/>
    </source>
</evidence>